<protein>
    <submittedName>
        <fullName evidence="1">Uncharacterized protein</fullName>
    </submittedName>
</protein>
<name>A0AC61RUZ8_9FIRM</name>
<proteinExistence type="predicted"/>
<dbReference type="Proteomes" id="UP000304953">
    <property type="component" value="Unassembled WGS sequence"/>
</dbReference>
<evidence type="ECO:0000313" key="2">
    <source>
        <dbReference type="Proteomes" id="UP000304953"/>
    </source>
</evidence>
<keyword evidence="2" id="KW-1185">Reference proteome</keyword>
<gene>
    <name evidence="1" type="ORF">E5329_13610</name>
</gene>
<accession>A0AC61RUZ8</accession>
<evidence type="ECO:0000313" key="1">
    <source>
        <dbReference type="EMBL" id="TGY95613.1"/>
    </source>
</evidence>
<comment type="caution">
    <text evidence="1">The sequence shown here is derived from an EMBL/GenBank/DDBJ whole genome shotgun (WGS) entry which is preliminary data.</text>
</comment>
<dbReference type="EMBL" id="SRYA01000026">
    <property type="protein sequence ID" value="TGY95613.1"/>
    <property type="molecule type" value="Genomic_DNA"/>
</dbReference>
<reference evidence="1" key="1">
    <citation type="submission" date="2019-04" db="EMBL/GenBank/DDBJ databases">
        <title>Microbes associate with the intestines of laboratory mice.</title>
        <authorList>
            <person name="Navarre W."/>
            <person name="Wong E."/>
            <person name="Huang K."/>
            <person name="Tropini C."/>
            <person name="Ng K."/>
            <person name="Yu B."/>
        </authorList>
    </citation>
    <scope>NUCLEOTIDE SEQUENCE</scope>
    <source>
        <strain evidence="1">NM01_1-7b</strain>
    </source>
</reference>
<organism evidence="1 2">
    <name type="scientific">Petralouisia muris</name>
    <dbReference type="NCBI Taxonomy" id="3032872"/>
    <lineage>
        <taxon>Bacteria</taxon>
        <taxon>Bacillati</taxon>
        <taxon>Bacillota</taxon>
        <taxon>Clostridia</taxon>
        <taxon>Lachnospirales</taxon>
        <taxon>Lachnospiraceae</taxon>
        <taxon>Petralouisia</taxon>
    </lineage>
</organism>
<sequence length="91" mass="10563">MSQFDYYNDLDSHPFVGERKVSFKAKISEKPFLDGYFNGSPKHSQVENITRGKVYDIYKVEGFGDMAEFYFLDDTGKEQGLCDFFFEAAEE</sequence>